<keyword evidence="1" id="KW-0614">Plasmid</keyword>
<dbReference type="AlphaFoldDB" id="A0A7U1HRJ3"/>
<dbReference type="EMBL" id="MW390526">
    <property type="protein sequence ID" value="QQZ46983.1"/>
    <property type="molecule type" value="Genomic_DNA"/>
</dbReference>
<evidence type="ECO:0000313" key="1">
    <source>
        <dbReference type="EMBL" id="QQZ46983.1"/>
    </source>
</evidence>
<protein>
    <submittedName>
        <fullName evidence="1">Uncharacterized protein</fullName>
    </submittedName>
</protein>
<organism evidence="1">
    <name type="scientific">Escherichia coli</name>
    <dbReference type="NCBI Taxonomy" id="562"/>
    <lineage>
        <taxon>Bacteria</taxon>
        <taxon>Pseudomonadati</taxon>
        <taxon>Pseudomonadota</taxon>
        <taxon>Gammaproteobacteria</taxon>
        <taxon>Enterobacterales</taxon>
        <taxon>Enterobacteriaceae</taxon>
        <taxon>Escherichia</taxon>
    </lineage>
</organism>
<geneLocation type="plasmid" evidence="1">
    <name>pESBL3171-IncF</name>
</geneLocation>
<sequence>MGNTSSLPWDGRQAWLFLYTNNGDYCLILLTLATPTTQRSIIIADRAHGIAGRKDDRTDLRRASAVFSCAI</sequence>
<proteinExistence type="predicted"/>
<accession>A0A7U1HRJ3</accession>
<reference evidence="1" key="1">
    <citation type="journal article" date="2021" name="Sci. Rep.">
        <title>Antibiotic resistance plasmid composition and architecture in Escherichia coli isolates from meat.</title>
        <authorList>
            <person name="Darphorn T.S."/>
            <person name="Bel K."/>
            <person name="Koenders-van Sint Anneland B.B."/>
            <person name="Brul S."/>
            <person name="Ter Kuile B.H."/>
        </authorList>
    </citation>
    <scope>NUCLEOTIDE SEQUENCE</scope>
    <source>
        <strain evidence="1">ESBL3171</strain>
    </source>
</reference>
<name>A0A7U1HRJ3_ECOLX</name>